<dbReference type="EMBL" id="PDYF01000008">
    <property type="protein sequence ID" value="PHU35796.1"/>
    <property type="molecule type" value="Genomic_DNA"/>
</dbReference>
<reference evidence="1 2" key="1">
    <citation type="submission" date="2017-10" db="EMBL/GenBank/DDBJ databases">
        <title>Resolving the taxonomy of Roseburia spp., Eubacterium rectale and Agathobacter spp. through phylogenomic analysis.</title>
        <authorList>
            <person name="Sheridan P.O."/>
            <person name="Walker A.W."/>
            <person name="Duncan S.H."/>
            <person name="Scott K.P."/>
            <person name="Toole P.W.O."/>
            <person name="Luis P."/>
            <person name="Flint H.J."/>
        </authorList>
    </citation>
    <scope>NUCLEOTIDE SEQUENCE [LARGE SCALE GENOMIC DNA]</scope>
    <source>
        <strain evidence="1 2">JK626</strain>
    </source>
</reference>
<accession>A0A2G3DXP0</accession>
<proteinExistence type="predicted"/>
<dbReference type="Pfam" id="PF08863">
    <property type="entry name" value="YolD"/>
    <property type="match status" value="1"/>
</dbReference>
<dbReference type="InterPro" id="IPR014962">
    <property type="entry name" value="YolD"/>
</dbReference>
<gene>
    <name evidence="1" type="ORF">CSX01_04095</name>
</gene>
<dbReference type="RefSeq" id="WP_090152615.1">
    <property type="nucleotide sequence ID" value="NZ_PDYF01000008.1"/>
</dbReference>
<evidence type="ECO:0000313" key="1">
    <source>
        <dbReference type="EMBL" id="PHU35796.1"/>
    </source>
</evidence>
<dbReference type="Proteomes" id="UP000225889">
    <property type="component" value="Unassembled WGS sequence"/>
</dbReference>
<name>A0A2G3DXP0_9FIRM</name>
<evidence type="ECO:0008006" key="3">
    <source>
        <dbReference type="Google" id="ProtNLM"/>
    </source>
</evidence>
<organism evidence="1 2">
    <name type="scientific">Pseudobutyrivibrio ruminis</name>
    <dbReference type="NCBI Taxonomy" id="46206"/>
    <lineage>
        <taxon>Bacteria</taxon>
        <taxon>Bacillati</taxon>
        <taxon>Bacillota</taxon>
        <taxon>Clostridia</taxon>
        <taxon>Lachnospirales</taxon>
        <taxon>Lachnospiraceae</taxon>
        <taxon>Pseudobutyrivibrio</taxon>
    </lineage>
</organism>
<dbReference type="AlphaFoldDB" id="A0A2G3DXP0"/>
<sequence>MPRADRASQFMPFAALKGFEEALAAKEKIIVPKVELSEDALEYLDFQISKLRVGDRVTVVYYEDDAYVKKTGMVTKINPQAGYLTVVTTDIGFEDIRDIQF</sequence>
<evidence type="ECO:0000313" key="2">
    <source>
        <dbReference type="Proteomes" id="UP000225889"/>
    </source>
</evidence>
<reference evidence="1 2" key="2">
    <citation type="submission" date="2017-10" db="EMBL/GenBank/DDBJ databases">
        <authorList>
            <person name="Banno H."/>
            <person name="Chua N.-H."/>
        </authorList>
    </citation>
    <scope>NUCLEOTIDE SEQUENCE [LARGE SCALE GENOMIC DNA]</scope>
    <source>
        <strain evidence="1 2">JK626</strain>
    </source>
</reference>
<comment type="caution">
    <text evidence="1">The sequence shown here is derived from an EMBL/GenBank/DDBJ whole genome shotgun (WGS) entry which is preliminary data.</text>
</comment>
<protein>
    <recommendedName>
        <fullName evidence="3">YolD-like protein</fullName>
    </recommendedName>
</protein>